<dbReference type="PROSITE" id="PS51352">
    <property type="entry name" value="THIOREDOXIN_2"/>
    <property type="match status" value="1"/>
</dbReference>
<dbReference type="EMBL" id="HE575318">
    <property type="protein sequence ID" value="CCC90383.1"/>
    <property type="molecule type" value="Genomic_DNA"/>
</dbReference>
<protein>
    <submittedName>
        <fullName evidence="4">Putative disulfide isomerase</fullName>
    </submittedName>
</protein>
<proteinExistence type="predicted"/>
<feature type="compositionally biased region" description="Polar residues" evidence="1">
    <location>
        <begin position="221"/>
        <end position="241"/>
    </location>
</feature>
<feature type="region of interest" description="Disordered" evidence="1">
    <location>
        <begin position="205"/>
        <end position="250"/>
    </location>
</feature>
<organism evidence="4">
    <name type="scientific">Trypanosoma congolense (strain IL3000)</name>
    <dbReference type="NCBI Taxonomy" id="1068625"/>
    <lineage>
        <taxon>Eukaryota</taxon>
        <taxon>Discoba</taxon>
        <taxon>Euglenozoa</taxon>
        <taxon>Kinetoplastea</taxon>
        <taxon>Metakinetoplastina</taxon>
        <taxon>Trypanosomatida</taxon>
        <taxon>Trypanosomatidae</taxon>
        <taxon>Trypanosoma</taxon>
        <taxon>Nannomonas</taxon>
    </lineage>
</organism>
<dbReference type="Gene3D" id="3.40.30.10">
    <property type="entry name" value="Glutaredoxin"/>
    <property type="match status" value="1"/>
</dbReference>
<dbReference type="Pfam" id="PF00085">
    <property type="entry name" value="Thioredoxin"/>
    <property type="match status" value="1"/>
</dbReference>
<dbReference type="GO" id="GO:0005788">
    <property type="term" value="C:endoplasmic reticulum lumen"/>
    <property type="evidence" value="ECO:0007669"/>
    <property type="project" value="TreeGrafter"/>
</dbReference>
<dbReference type="GO" id="GO:0016853">
    <property type="term" value="F:isomerase activity"/>
    <property type="evidence" value="ECO:0007669"/>
    <property type="project" value="UniProtKB-KW"/>
</dbReference>
<dbReference type="InterPro" id="IPR036249">
    <property type="entry name" value="Thioredoxin-like_sf"/>
</dbReference>
<feature type="domain" description="Thioredoxin" evidence="3">
    <location>
        <begin position="41"/>
        <end position="168"/>
    </location>
</feature>
<feature type="transmembrane region" description="Helical" evidence="2">
    <location>
        <begin position="547"/>
        <end position="569"/>
    </location>
</feature>
<dbReference type="InterPro" id="IPR017937">
    <property type="entry name" value="Thioredoxin_CS"/>
</dbReference>
<dbReference type="GO" id="GO:0015035">
    <property type="term" value="F:protein-disulfide reductase activity"/>
    <property type="evidence" value="ECO:0007669"/>
    <property type="project" value="TreeGrafter"/>
</dbReference>
<evidence type="ECO:0000256" key="1">
    <source>
        <dbReference type="SAM" id="MobiDB-lite"/>
    </source>
</evidence>
<keyword evidence="2" id="KW-0472">Membrane</keyword>
<keyword evidence="2" id="KW-0812">Transmembrane</keyword>
<dbReference type="AlphaFoldDB" id="G0UMH7"/>
<reference evidence="4" key="1">
    <citation type="journal article" date="2012" name="Proc. Natl. Acad. Sci. U.S.A.">
        <title>Antigenic diversity is generated by distinct evolutionary mechanisms in African trypanosome species.</title>
        <authorList>
            <person name="Jackson A.P."/>
            <person name="Berry A."/>
            <person name="Aslett M."/>
            <person name="Allison H.C."/>
            <person name="Burton P."/>
            <person name="Vavrova-Anderson J."/>
            <person name="Brown R."/>
            <person name="Browne H."/>
            <person name="Corton N."/>
            <person name="Hauser H."/>
            <person name="Gamble J."/>
            <person name="Gilderthorp R."/>
            <person name="Marcello L."/>
            <person name="McQuillan J."/>
            <person name="Otto T.D."/>
            <person name="Quail M.A."/>
            <person name="Sanders M.J."/>
            <person name="van Tonder A."/>
            <person name="Ginger M.L."/>
            <person name="Field M.C."/>
            <person name="Barry J.D."/>
            <person name="Hertz-Fowler C."/>
            <person name="Berriman M."/>
        </authorList>
    </citation>
    <scope>NUCLEOTIDE SEQUENCE</scope>
    <source>
        <strain evidence="4">IL3000</strain>
    </source>
</reference>
<keyword evidence="2" id="KW-1133">Transmembrane helix</keyword>
<dbReference type="SUPFAM" id="SSF52833">
    <property type="entry name" value="Thioredoxin-like"/>
    <property type="match status" value="1"/>
</dbReference>
<dbReference type="PANTHER" id="PTHR45815:SF3">
    <property type="entry name" value="PROTEIN DISULFIDE-ISOMERASE A6"/>
    <property type="match status" value="1"/>
</dbReference>
<gene>
    <name evidence="4" type="ORF">TCIL3000_5_770</name>
</gene>
<evidence type="ECO:0000256" key="2">
    <source>
        <dbReference type="SAM" id="Phobius"/>
    </source>
</evidence>
<keyword evidence="4" id="KW-0413">Isomerase</keyword>
<evidence type="ECO:0000259" key="3">
    <source>
        <dbReference type="PROSITE" id="PS51352"/>
    </source>
</evidence>
<dbReference type="VEuPathDB" id="TriTrypDB:TcIL3000_5_770"/>
<dbReference type="GO" id="GO:0034976">
    <property type="term" value="P:response to endoplasmic reticulum stress"/>
    <property type="evidence" value="ECO:0007669"/>
    <property type="project" value="TreeGrafter"/>
</dbReference>
<dbReference type="InterPro" id="IPR013766">
    <property type="entry name" value="Thioredoxin_domain"/>
</dbReference>
<dbReference type="PANTHER" id="PTHR45815">
    <property type="entry name" value="PROTEIN DISULFIDE-ISOMERASE A6"/>
    <property type="match status" value="1"/>
</dbReference>
<evidence type="ECO:0000313" key="4">
    <source>
        <dbReference type="EMBL" id="CCC90383.1"/>
    </source>
</evidence>
<dbReference type="CDD" id="cd02961">
    <property type="entry name" value="PDI_a_family"/>
    <property type="match status" value="1"/>
</dbReference>
<dbReference type="PROSITE" id="PS00194">
    <property type="entry name" value="THIOREDOXIN_1"/>
    <property type="match status" value="1"/>
</dbReference>
<sequence length="596" mass="66807">MSLLRSYIHAVRGLQQFFAAAAVLLIIGTALVCAQAAGEVVDLGDKGKENDLLLLRDDTFDSYVFPKGSHGRRREPWLIFFFAPWCGHCKNTLPKFADARLVLGKKALPHAKFATVNAVSSPELTLRFRVKSYPTLIYTLGKGENWHVFRGAYTVEALARFAIRLHYAALVGSFADVTSHPTQFLKVQQSDWGKRVPMYVYLPPTSSRSGGAEQQRARPLQESQRVQSEEQIGEQRNPNSTVEHRDGDDKGRRRLVGLREARWNIALDAAASMESVRFGVIFGDDVPPNWERNGVRSYVAVLEAVQRCKSSGPDGAVLVVDSDAYKRPQCYEGPWFEESAEPTRKGDTAEDNVAPRLHPSFALFFVLNGLRAVEPVSSALLTTINGMSNQFLGLLITDGHITQDDTNMLPVLREVVQERNEARRLAGGSHGSQRQISLAYIDGRAQADWLHEYKIELDGLPAFVVLDPRRDKIYRLRSHTPHFEVIKSSFPWPRGGEQQSIIVSFMDDVERGVAVGEKMTFVGEVAELLLQLPGVEYLYEILFFEDALLVVIVFALLLFVIMLLIVLVVEPMIHQRAEERTGRTEREAMSLSKKTS</sequence>
<accession>G0UMH7</accession>
<name>G0UMH7_TRYCI</name>